<proteinExistence type="inferred from homology"/>
<dbReference type="CDD" id="cd11613">
    <property type="entry name" value="SAF_AH_GD"/>
    <property type="match status" value="1"/>
</dbReference>
<evidence type="ECO:0000256" key="2">
    <source>
        <dbReference type="ARBA" id="ARBA00023239"/>
    </source>
</evidence>
<dbReference type="SMART" id="SM00858">
    <property type="entry name" value="SAF"/>
    <property type="match status" value="1"/>
</dbReference>
<dbReference type="PANTHER" id="PTHR30536:SF5">
    <property type="entry name" value="ALTRONATE DEHYDRATASE"/>
    <property type="match status" value="1"/>
</dbReference>
<dbReference type="Pfam" id="PF04295">
    <property type="entry name" value="GD_AH_second"/>
    <property type="match status" value="1"/>
</dbReference>
<dbReference type="EMBL" id="SJPM01000002">
    <property type="protein sequence ID" value="TWU01615.1"/>
    <property type="molecule type" value="Genomic_DNA"/>
</dbReference>
<protein>
    <submittedName>
        <fullName evidence="4">Altronate dehydratase</fullName>
        <ecNumber evidence="4">4.2.1.7</ecNumber>
    </submittedName>
</protein>
<dbReference type="GO" id="GO:0008789">
    <property type="term" value="F:altronate dehydratase activity"/>
    <property type="evidence" value="ECO:0007669"/>
    <property type="project" value="UniProtKB-EC"/>
</dbReference>
<evidence type="ECO:0000313" key="4">
    <source>
        <dbReference type="EMBL" id="TWU01615.1"/>
    </source>
</evidence>
<comment type="caution">
    <text evidence="4">The sequence shown here is derived from an EMBL/GenBank/DDBJ whole genome shotgun (WGS) entry which is preliminary data.</text>
</comment>
<dbReference type="PANTHER" id="PTHR30536">
    <property type="entry name" value="ALTRONATE/GALACTARATE DEHYDRATASE"/>
    <property type="match status" value="1"/>
</dbReference>
<dbReference type="InterPro" id="IPR007392">
    <property type="entry name" value="GD_AH_second"/>
</dbReference>
<dbReference type="Pfam" id="PF20629">
    <property type="entry name" value="GD_AH_C"/>
    <property type="match status" value="1"/>
</dbReference>
<evidence type="ECO:0000259" key="3">
    <source>
        <dbReference type="SMART" id="SM00858"/>
    </source>
</evidence>
<dbReference type="AlphaFoldDB" id="A0A5C6ANR7"/>
<dbReference type="InterPro" id="IPR052172">
    <property type="entry name" value="UxaA_altronate/galactarate_dh"/>
</dbReference>
<sequence length="531" mass="55709">MLSEGDHVGVAVRRLIAGENIESPLASGSDPIVPGQAIPAGHKIALRSVAIGDPVLKYGSPIGVATEAISVGDHVHSHNLADAHESNMGNAVTGRRSTVRSLDPENTHRPQRREFLGYDRGDGRVGTRNYVLIASRVNCSATVCHQIAKRFPVERLAEFPNVDGIALATHTTGCALQYASPKQQALGRVLRGYAAHANVGATLMIGLGCEQTTPEYLKDHHRLVSIGVNGSSKNNAIAEPSCQNDEVGVAMLTMQAEGGTRATIDRGERMIETLLDQANQFRRTPVDASHLRLALECGGSDGYSGVTANPVVGRVADLVVAHGGAAVLSETTEIYGAEHLLTSRAVSDEVAAKLIAKIQWWKEHVAVYGGVLDNNPSIGNKAGGLTTITEKSLGAVAKSGTSPLVDVVDYAAPIPTQGLSVMDTPGFDPASVTGKVAGGCNLVLFTTGRGSCFGGKPVPVIKIASNSLLFESMSEDMDFDAGVVLTGQTIESVGDRLWEQVLLHASGTATCSEQLGLGDHEFVPWTVGPTL</sequence>
<name>A0A5C6ANR7_9BACT</name>
<dbReference type="Proteomes" id="UP000316213">
    <property type="component" value="Unassembled WGS sequence"/>
</dbReference>
<dbReference type="InterPro" id="IPR013974">
    <property type="entry name" value="SAF"/>
</dbReference>
<evidence type="ECO:0000313" key="5">
    <source>
        <dbReference type="Proteomes" id="UP000316213"/>
    </source>
</evidence>
<feature type="domain" description="SAF" evidence="3">
    <location>
        <begin position="6"/>
        <end position="81"/>
    </location>
</feature>
<keyword evidence="2 4" id="KW-0456">Lyase</keyword>
<gene>
    <name evidence="4" type="primary">uxaA</name>
    <name evidence="4" type="ORF">Pla100_13500</name>
</gene>
<dbReference type="InterPro" id="IPR044144">
    <property type="entry name" value="SAF_UxaA/GarD"/>
</dbReference>
<dbReference type="InterPro" id="IPR048332">
    <property type="entry name" value="GD_AH_C"/>
</dbReference>
<dbReference type="EC" id="4.2.1.7" evidence="4"/>
<reference evidence="4 5" key="1">
    <citation type="submission" date="2019-02" db="EMBL/GenBank/DDBJ databases">
        <title>Deep-cultivation of Planctomycetes and their phenomic and genomic characterization uncovers novel biology.</title>
        <authorList>
            <person name="Wiegand S."/>
            <person name="Jogler M."/>
            <person name="Boedeker C."/>
            <person name="Pinto D."/>
            <person name="Vollmers J."/>
            <person name="Rivas-Marin E."/>
            <person name="Kohn T."/>
            <person name="Peeters S.H."/>
            <person name="Heuer A."/>
            <person name="Rast P."/>
            <person name="Oberbeckmann S."/>
            <person name="Bunk B."/>
            <person name="Jeske O."/>
            <person name="Meyerdierks A."/>
            <person name="Storesund J.E."/>
            <person name="Kallscheuer N."/>
            <person name="Luecker S."/>
            <person name="Lage O.M."/>
            <person name="Pohl T."/>
            <person name="Merkel B.J."/>
            <person name="Hornburger P."/>
            <person name="Mueller R.-W."/>
            <person name="Bruemmer F."/>
            <person name="Labrenz M."/>
            <person name="Spormann A.M."/>
            <person name="Op Den Camp H."/>
            <person name="Overmann J."/>
            <person name="Amann R."/>
            <person name="Jetten M.S.M."/>
            <person name="Mascher T."/>
            <person name="Medema M.H."/>
            <person name="Devos D.P."/>
            <person name="Kaster A.-K."/>
            <person name="Ovreas L."/>
            <person name="Rohde M."/>
            <person name="Galperin M.Y."/>
            <person name="Jogler C."/>
        </authorList>
    </citation>
    <scope>NUCLEOTIDE SEQUENCE [LARGE SCALE GENOMIC DNA]</scope>
    <source>
        <strain evidence="4 5">Pla100</strain>
    </source>
</reference>
<dbReference type="Gene3D" id="2.30.130.110">
    <property type="match status" value="1"/>
</dbReference>
<evidence type="ECO:0000256" key="1">
    <source>
        <dbReference type="ARBA" id="ARBA00010986"/>
    </source>
</evidence>
<organism evidence="4 5">
    <name type="scientific">Neorhodopirellula pilleata</name>
    <dbReference type="NCBI Taxonomy" id="2714738"/>
    <lineage>
        <taxon>Bacteria</taxon>
        <taxon>Pseudomonadati</taxon>
        <taxon>Planctomycetota</taxon>
        <taxon>Planctomycetia</taxon>
        <taxon>Pirellulales</taxon>
        <taxon>Pirellulaceae</taxon>
        <taxon>Neorhodopirellula</taxon>
    </lineage>
</organism>
<keyword evidence="5" id="KW-1185">Reference proteome</keyword>
<comment type="similarity">
    <text evidence="1">Belongs to the UxaA family.</text>
</comment>
<dbReference type="GO" id="GO:0019698">
    <property type="term" value="P:D-galacturonate catabolic process"/>
    <property type="evidence" value="ECO:0007669"/>
    <property type="project" value="TreeGrafter"/>
</dbReference>
<accession>A0A5C6ANR7</accession>